<comment type="similarity">
    <text evidence="1">Belongs to the enoyl-CoA hydratase/isomerase family.</text>
</comment>
<dbReference type="Proteomes" id="UP000247523">
    <property type="component" value="Unassembled WGS sequence"/>
</dbReference>
<gene>
    <name evidence="2" type="ORF">C8E03_101254</name>
    <name evidence="3" type="ORF">CG710_002965</name>
</gene>
<dbReference type="PANTHER" id="PTHR42964">
    <property type="entry name" value="ENOYL-COA HYDRATASE"/>
    <property type="match status" value="1"/>
</dbReference>
<dbReference type="OrthoDB" id="9775794at2"/>
<evidence type="ECO:0000256" key="1">
    <source>
        <dbReference type="ARBA" id="ARBA00005254"/>
    </source>
</evidence>
<dbReference type="Proteomes" id="UP000216411">
    <property type="component" value="Unassembled WGS sequence"/>
</dbReference>
<reference evidence="3 4" key="1">
    <citation type="journal article" date="2017" name="Genome Announc.">
        <title>Draft Genome Sequence of a Sporulating and Motile Strain of Lachnotalea glycerini Isolated from Water in Quebec City, Canada.</title>
        <authorList>
            <person name="Maheux A.F."/>
            <person name="Boudreau D.K."/>
            <person name="Berube E."/>
            <person name="Boissinot M."/>
            <person name="Raymond F."/>
            <person name="Brodeur S."/>
            <person name="Corbeil J."/>
            <person name="Isabel S."/>
            <person name="Omar R.F."/>
            <person name="Bergeron M.G."/>
        </authorList>
    </citation>
    <scope>NUCLEOTIDE SEQUENCE [LARGE SCALE GENOMIC DNA]</scope>
    <source>
        <strain evidence="3 4">CCRI-19302</strain>
    </source>
</reference>
<dbReference type="AlphaFoldDB" id="A0A255IKX8"/>
<dbReference type="CDD" id="cd06558">
    <property type="entry name" value="crotonase-like"/>
    <property type="match status" value="1"/>
</dbReference>
<protein>
    <submittedName>
        <fullName evidence="3">Enoyl-CoA hydratase/isomerase</fullName>
    </submittedName>
    <submittedName>
        <fullName evidence="2">Polyketide biosynthesis enoyl-CoA hydratase PksH</fullName>
    </submittedName>
</protein>
<dbReference type="EMBL" id="NOKA02000002">
    <property type="protein sequence ID" value="RDY32914.1"/>
    <property type="molecule type" value="Genomic_DNA"/>
</dbReference>
<evidence type="ECO:0000313" key="4">
    <source>
        <dbReference type="Proteomes" id="UP000216411"/>
    </source>
</evidence>
<keyword evidence="4" id="KW-1185">Reference proteome</keyword>
<comment type="caution">
    <text evidence="2">The sequence shown here is derived from an EMBL/GenBank/DDBJ whole genome shotgun (WGS) entry which is preliminary data.</text>
</comment>
<dbReference type="RefSeq" id="WP_094376780.1">
    <property type="nucleotide sequence ID" value="NZ_NOKA02000002.1"/>
</dbReference>
<dbReference type="EMBL" id="QICS01000001">
    <property type="protein sequence ID" value="PXV95624.1"/>
    <property type="molecule type" value="Genomic_DNA"/>
</dbReference>
<reference evidence="2 5" key="2">
    <citation type="submission" date="2018-05" db="EMBL/GenBank/DDBJ databases">
        <title>Genomic Encyclopedia of Type Strains, Phase IV (KMG-IV): sequencing the most valuable type-strain genomes for metagenomic binning, comparative biology and taxonomic classification.</title>
        <authorList>
            <person name="Goeker M."/>
        </authorList>
    </citation>
    <scope>NUCLEOTIDE SEQUENCE [LARGE SCALE GENOMIC DNA]</scope>
    <source>
        <strain evidence="2 5">DSM 28816</strain>
    </source>
</reference>
<dbReference type="NCBIfam" id="NF005498">
    <property type="entry name" value="PRK07112.1"/>
    <property type="match status" value="1"/>
</dbReference>
<dbReference type="InterPro" id="IPR029045">
    <property type="entry name" value="ClpP/crotonase-like_dom_sf"/>
</dbReference>
<dbReference type="InterPro" id="IPR051683">
    <property type="entry name" value="Enoyl-CoA_Hydratase/Isomerase"/>
</dbReference>
<dbReference type="Pfam" id="PF00378">
    <property type="entry name" value="ECH_1"/>
    <property type="match status" value="1"/>
</dbReference>
<organism evidence="2 5">
    <name type="scientific">Lachnotalea glycerini</name>
    <dbReference type="NCBI Taxonomy" id="1763509"/>
    <lineage>
        <taxon>Bacteria</taxon>
        <taxon>Bacillati</taxon>
        <taxon>Bacillota</taxon>
        <taxon>Clostridia</taxon>
        <taxon>Lachnospirales</taxon>
        <taxon>Lachnospiraceae</taxon>
        <taxon>Lachnotalea</taxon>
    </lineage>
</organism>
<dbReference type="InterPro" id="IPR001753">
    <property type="entry name" value="Enoyl-CoA_hydra/iso"/>
</dbReference>
<reference evidence="3" key="3">
    <citation type="submission" date="2018-07" db="EMBL/GenBank/DDBJ databases">
        <authorList>
            <person name="Quirk P.G."/>
            <person name="Krulwich T.A."/>
        </authorList>
    </citation>
    <scope>NUCLEOTIDE SEQUENCE</scope>
    <source>
        <strain evidence="3">CCRI-19302</strain>
    </source>
</reference>
<evidence type="ECO:0000313" key="3">
    <source>
        <dbReference type="EMBL" id="RDY32914.1"/>
    </source>
</evidence>
<dbReference type="Gene3D" id="3.90.226.10">
    <property type="entry name" value="2-enoyl-CoA Hydratase, Chain A, domain 1"/>
    <property type="match status" value="1"/>
</dbReference>
<proteinExistence type="inferred from homology"/>
<sequence>MDYHTLRVRYEEQVCYIQFYRPEANNTINYRMVIELSEVLKECDTSASIIILEGLSDVFCFGADFQGIHDDMTSHTESENNPKLLYELWLKLVYGPYITIAHVRGKANAGGVGFVAACDIVLADCTASFCLSELLFGLYPACVLPFLIQRIGYQKANYMTLMTQSIGVETAYEWELVDAYDKNSESLLRKHLLRLKRLQKSAIKQYKSYISQLRPNLYQEKEMAVQANVDLFKDRQIREWIYQFEEYGKFPWDK</sequence>
<keyword evidence="3" id="KW-0413">Isomerase</keyword>
<dbReference type="PANTHER" id="PTHR42964:SF1">
    <property type="entry name" value="POLYKETIDE BIOSYNTHESIS ENOYL-COA HYDRATASE PKSH-RELATED"/>
    <property type="match status" value="1"/>
</dbReference>
<name>A0A255IKX8_9FIRM</name>
<evidence type="ECO:0000313" key="2">
    <source>
        <dbReference type="EMBL" id="PXV95624.1"/>
    </source>
</evidence>
<accession>A0A255IKX8</accession>
<evidence type="ECO:0000313" key="5">
    <source>
        <dbReference type="Proteomes" id="UP000247523"/>
    </source>
</evidence>
<dbReference type="SUPFAM" id="SSF52096">
    <property type="entry name" value="ClpP/crotonase"/>
    <property type="match status" value="1"/>
</dbReference>
<dbReference type="GO" id="GO:0016853">
    <property type="term" value="F:isomerase activity"/>
    <property type="evidence" value="ECO:0007669"/>
    <property type="project" value="UniProtKB-KW"/>
</dbReference>